<dbReference type="AlphaFoldDB" id="A0A2W5X0S8"/>
<feature type="compositionally biased region" description="Basic and acidic residues" evidence="1">
    <location>
        <begin position="1"/>
        <end position="11"/>
    </location>
</feature>
<keyword evidence="2" id="KW-0472">Membrane</keyword>
<evidence type="ECO:0000256" key="1">
    <source>
        <dbReference type="SAM" id="MobiDB-lite"/>
    </source>
</evidence>
<organism evidence="3 4">
    <name type="scientific">Xylanimonas oleitrophica</name>
    <dbReference type="NCBI Taxonomy" id="2607479"/>
    <lineage>
        <taxon>Bacteria</taxon>
        <taxon>Bacillati</taxon>
        <taxon>Actinomycetota</taxon>
        <taxon>Actinomycetes</taxon>
        <taxon>Micrococcales</taxon>
        <taxon>Promicromonosporaceae</taxon>
        <taxon>Xylanimonas</taxon>
    </lineage>
</organism>
<reference evidence="3 4" key="1">
    <citation type="submission" date="2018-06" db="EMBL/GenBank/DDBJ databases">
        <title>Whole genome sequencing of a novel hydrocarbon degrading bacterial strain, PW21 isolated from oil contaminated produced water sample.</title>
        <authorList>
            <person name="Nagkirti P."/>
            <person name="Shaikh A."/>
            <person name="Gowdaman V."/>
            <person name="Engineer A.E."/>
            <person name="Dagar S."/>
            <person name="Dhakephalkar P.K."/>
        </authorList>
    </citation>
    <scope>NUCLEOTIDE SEQUENCE [LARGE SCALE GENOMIC DNA]</scope>
    <source>
        <strain evidence="3 4">PW21</strain>
    </source>
</reference>
<evidence type="ECO:0008006" key="5">
    <source>
        <dbReference type="Google" id="ProtNLM"/>
    </source>
</evidence>
<gene>
    <name evidence="3" type="ORF">DNL40_05280</name>
</gene>
<feature type="region of interest" description="Disordered" evidence="1">
    <location>
        <begin position="1"/>
        <end position="24"/>
    </location>
</feature>
<keyword evidence="4" id="KW-1185">Reference proteome</keyword>
<dbReference type="RefSeq" id="WP_111250173.1">
    <property type="nucleotide sequence ID" value="NZ_QKWH01000002.1"/>
</dbReference>
<comment type="caution">
    <text evidence="3">The sequence shown here is derived from an EMBL/GenBank/DDBJ whole genome shotgun (WGS) entry which is preliminary data.</text>
</comment>
<dbReference type="Proteomes" id="UP000248783">
    <property type="component" value="Unassembled WGS sequence"/>
</dbReference>
<feature type="transmembrane region" description="Helical" evidence="2">
    <location>
        <begin position="32"/>
        <end position="57"/>
    </location>
</feature>
<name>A0A2W5X0S8_9MICO</name>
<evidence type="ECO:0000313" key="3">
    <source>
        <dbReference type="EMBL" id="PZR54316.1"/>
    </source>
</evidence>
<evidence type="ECO:0000313" key="4">
    <source>
        <dbReference type="Proteomes" id="UP000248783"/>
    </source>
</evidence>
<proteinExistence type="predicted"/>
<keyword evidence="2" id="KW-1133">Transmembrane helix</keyword>
<keyword evidence="2" id="KW-0812">Transmembrane</keyword>
<feature type="transmembrane region" description="Helical" evidence="2">
    <location>
        <begin position="119"/>
        <end position="139"/>
    </location>
</feature>
<dbReference type="EMBL" id="QKWH01000002">
    <property type="protein sequence ID" value="PZR54316.1"/>
    <property type="molecule type" value="Genomic_DNA"/>
</dbReference>
<feature type="transmembrane region" description="Helical" evidence="2">
    <location>
        <begin position="63"/>
        <end position="84"/>
    </location>
</feature>
<protein>
    <recommendedName>
        <fullName evidence="5">Integral membrane protein</fullName>
    </recommendedName>
</protein>
<sequence length="150" mass="14994">MPQSEPPRRPGQEPLPEGQPAGRPAPPPALRALVAGLGLEAAVLAVAAALVAVEAFAGGSGSIPMSVFLVLSALGVAWALLAAGRALLAGRRGGRSVVMTWQVFQVIVAFSALTSGAGWAVALGVGLLVVGLGVAVLLFTRPVVEATTWG</sequence>
<accession>A0A2W5X0S8</accession>
<evidence type="ECO:0000256" key="2">
    <source>
        <dbReference type="SAM" id="Phobius"/>
    </source>
</evidence>
<feature type="transmembrane region" description="Helical" evidence="2">
    <location>
        <begin position="96"/>
        <end position="113"/>
    </location>
</feature>